<reference evidence="3 4" key="1">
    <citation type="journal article" date="2016" name="Genome Announc.">
        <title>Draft Genome Sequence of Paenibacillus amylolyticus Heshi-A3, Isolated from Fermented Rice Bran in a Japanese Fermented Seafood Dish.</title>
        <authorList>
            <person name="Akuzawa S."/>
            <person name="Nagaoka J."/>
            <person name="Kanekatsu M."/>
            <person name="Kubota E."/>
            <person name="Ohtake R."/>
            <person name="Suzuki T."/>
            <person name="Kanesaki Y."/>
        </authorList>
    </citation>
    <scope>NUCLEOTIDE SEQUENCE [LARGE SCALE GENOMIC DNA]</scope>
    <source>
        <strain evidence="3 4">Heshi-A3</strain>
    </source>
</reference>
<protein>
    <submittedName>
        <fullName evidence="3">Uncharacterized protein</fullName>
    </submittedName>
</protein>
<dbReference type="EMBL" id="BCNV01000001">
    <property type="protein sequence ID" value="GAS81785.1"/>
    <property type="molecule type" value="Genomic_DNA"/>
</dbReference>
<gene>
    <name evidence="3" type="ORF">PAHA3_1859</name>
</gene>
<dbReference type="AlphaFoldDB" id="A0A117I179"/>
<keyword evidence="2" id="KW-1133">Transmembrane helix</keyword>
<keyword evidence="2" id="KW-0812">Transmembrane</keyword>
<feature type="transmembrane region" description="Helical" evidence="2">
    <location>
        <begin position="6"/>
        <end position="36"/>
    </location>
</feature>
<proteinExistence type="predicted"/>
<organism evidence="3 4">
    <name type="scientific">Paenibacillus amylolyticus</name>
    <dbReference type="NCBI Taxonomy" id="1451"/>
    <lineage>
        <taxon>Bacteria</taxon>
        <taxon>Bacillati</taxon>
        <taxon>Bacillota</taxon>
        <taxon>Bacilli</taxon>
        <taxon>Bacillales</taxon>
        <taxon>Paenibacillaceae</taxon>
        <taxon>Paenibacillus</taxon>
    </lineage>
</organism>
<evidence type="ECO:0000313" key="4">
    <source>
        <dbReference type="Proteomes" id="UP000069697"/>
    </source>
</evidence>
<accession>A0A117I179</accession>
<evidence type="ECO:0000313" key="3">
    <source>
        <dbReference type="EMBL" id="GAS81785.1"/>
    </source>
</evidence>
<evidence type="ECO:0000256" key="2">
    <source>
        <dbReference type="SAM" id="Phobius"/>
    </source>
</evidence>
<reference evidence="4" key="2">
    <citation type="submission" date="2016-01" db="EMBL/GenBank/DDBJ databases">
        <title>Draft Genome Sequence of Paenibacillus amylolyticus Heshi-A3 that Was Isolated from Fermented Rice Bran with Aging Salted Mackerel, Which Was Named Heshiko as Traditional Fermented Seafood in Japan.</title>
        <authorList>
            <person name="Akuzawa S."/>
            <person name="Nakagawa J."/>
            <person name="Kanekatsu T."/>
            <person name="Kubota E."/>
            <person name="Ohtake R."/>
            <person name="Suzuki T."/>
            <person name="Kanesaki Y."/>
        </authorList>
    </citation>
    <scope>NUCLEOTIDE SEQUENCE [LARGE SCALE GENOMIC DNA]</scope>
    <source>
        <strain evidence="4">Heshi-A3</strain>
    </source>
</reference>
<evidence type="ECO:0000256" key="1">
    <source>
        <dbReference type="SAM" id="MobiDB-lite"/>
    </source>
</evidence>
<keyword evidence="2" id="KW-0472">Membrane</keyword>
<dbReference type="Proteomes" id="UP000069697">
    <property type="component" value="Unassembled WGS sequence"/>
</dbReference>
<comment type="caution">
    <text evidence="3">The sequence shown here is derived from an EMBL/GenBank/DDBJ whole genome shotgun (WGS) entry which is preliminary data.</text>
</comment>
<name>A0A117I179_PAEAM</name>
<sequence>MIEIVSMLILFLVLFYYILLKYGIPIILIIVGYFIFKGYKKRRGVRTSDRSVAPDGKQANIKP</sequence>
<feature type="region of interest" description="Disordered" evidence="1">
    <location>
        <begin position="42"/>
        <end position="63"/>
    </location>
</feature>